<evidence type="ECO:0000313" key="2">
    <source>
        <dbReference type="Proteomes" id="UP000193942"/>
    </source>
</evidence>
<dbReference type="AlphaFoldDB" id="A0A1X3IT52"/>
<dbReference type="Proteomes" id="UP000193942">
    <property type="component" value="Unassembled WGS sequence"/>
</dbReference>
<gene>
    <name evidence="1" type="ORF">ECXG_04273</name>
</gene>
<organism evidence="1 2">
    <name type="scientific">Escherichia coli TA447</name>
    <dbReference type="NCBI Taxonomy" id="656447"/>
    <lineage>
        <taxon>Bacteria</taxon>
        <taxon>Pseudomonadati</taxon>
        <taxon>Pseudomonadota</taxon>
        <taxon>Gammaproteobacteria</taxon>
        <taxon>Enterobacterales</taxon>
        <taxon>Enterobacteriaceae</taxon>
        <taxon>Escherichia</taxon>
    </lineage>
</organism>
<accession>A0A1X3IT52</accession>
<protein>
    <submittedName>
        <fullName evidence="1">Uncharacterized protein</fullName>
    </submittedName>
</protein>
<proteinExistence type="predicted"/>
<comment type="caution">
    <text evidence="1">The sequence shown here is derived from an EMBL/GenBank/DDBJ whole genome shotgun (WGS) entry which is preliminary data.</text>
</comment>
<reference evidence="1 2" key="1">
    <citation type="submission" date="2010-04" db="EMBL/GenBank/DDBJ databases">
        <title>The Genome Sequence of Escherichia coli TA447.</title>
        <authorList>
            <consortium name="The Broad Institute Genome Sequencing Platform"/>
            <consortium name="The Broad Institute Genome Sequencing Center for Infectious Disease"/>
            <person name="Feldgarden M."/>
            <person name="Gordon D.M."/>
            <person name="Johnson J.R."/>
            <person name="Johnston B.D."/>
            <person name="Young S."/>
            <person name="Zeng Q."/>
            <person name="Koehrsen M."/>
            <person name="Alvarado L."/>
            <person name="Berlin A.M."/>
            <person name="Borenstein D."/>
            <person name="Chapman S.B."/>
            <person name="Chen Z."/>
            <person name="Engels R."/>
            <person name="Freedman E."/>
            <person name="Gellesch M."/>
            <person name="Goldberg J."/>
            <person name="Griggs A."/>
            <person name="Gujja S."/>
            <person name="Heilman E.R."/>
            <person name="Heiman D.I."/>
            <person name="Hepburn T.A."/>
            <person name="Howarth C."/>
            <person name="Jen D."/>
            <person name="Larson L."/>
            <person name="Mehta T."/>
            <person name="Park D."/>
            <person name="Pearson M."/>
            <person name="Richards J."/>
            <person name="Roberts A."/>
            <person name="Saif S."/>
            <person name="Shea T.D."/>
            <person name="Shenoy N."/>
            <person name="Sisk P."/>
            <person name="Stolte C."/>
            <person name="Sykes S.N."/>
            <person name="Walk T."/>
            <person name="White J."/>
            <person name="Yandava C."/>
            <person name="Haas B."/>
            <person name="Henn M.R."/>
            <person name="Nusbaum C."/>
            <person name="Birren B."/>
        </authorList>
    </citation>
    <scope>NUCLEOTIDE SEQUENCE [LARGE SCALE GENOMIC DNA]</scope>
    <source>
        <strain evidence="1 2">TA447</strain>
    </source>
</reference>
<sequence length="57" mass="6065">MSMIAPRRAGAECAVEGTVNRGGRNAVQLSDSGDLNGPIGTFWRQTIKPLPQLQQGI</sequence>
<dbReference type="EMBL" id="ADIZ01000046">
    <property type="protein sequence ID" value="OSK88074.1"/>
    <property type="molecule type" value="Genomic_DNA"/>
</dbReference>
<name>A0A1X3IT52_ECOLX</name>
<evidence type="ECO:0000313" key="1">
    <source>
        <dbReference type="EMBL" id="OSK88074.1"/>
    </source>
</evidence>